<dbReference type="NCBIfam" id="TIGR00086">
    <property type="entry name" value="smpB"/>
    <property type="match status" value="1"/>
</dbReference>
<protein>
    <recommendedName>
        <fullName evidence="3">SsrA-binding protein</fullName>
    </recommendedName>
    <alternativeName>
        <fullName evidence="3">Small protein B</fullName>
    </alternativeName>
</protein>
<dbReference type="CDD" id="cd09294">
    <property type="entry name" value="SmpB"/>
    <property type="match status" value="1"/>
</dbReference>
<dbReference type="KEGG" id="swp:swp_1429"/>
<dbReference type="Pfam" id="PF01668">
    <property type="entry name" value="SmpB"/>
    <property type="match status" value="1"/>
</dbReference>
<comment type="subcellular location">
    <subcellularLocation>
        <location evidence="3">Cytoplasm</location>
    </subcellularLocation>
    <text evidence="3">The tmRNA-SmpB complex associates with stalled 70S ribosomes.</text>
</comment>
<comment type="similarity">
    <text evidence="3">Belongs to the SmpB family.</text>
</comment>
<dbReference type="NCBIfam" id="NF003843">
    <property type="entry name" value="PRK05422.1"/>
    <property type="match status" value="1"/>
</dbReference>
<keyword evidence="1 3" id="KW-0963">Cytoplasm</keyword>
<dbReference type="GO" id="GO:0070930">
    <property type="term" value="P:trans-translation-dependent protein tagging"/>
    <property type="evidence" value="ECO:0007669"/>
    <property type="project" value="TreeGrafter"/>
</dbReference>
<dbReference type="SUPFAM" id="SSF74982">
    <property type="entry name" value="Small protein B (SmpB)"/>
    <property type="match status" value="1"/>
</dbReference>
<dbReference type="InterPro" id="IPR020081">
    <property type="entry name" value="SsrA-bd_prot_CS"/>
</dbReference>
<name>B8CKN9_SHEPW</name>
<evidence type="ECO:0000256" key="4">
    <source>
        <dbReference type="SAM" id="MobiDB-lite"/>
    </source>
</evidence>
<proteinExistence type="inferred from homology"/>
<gene>
    <name evidence="3" type="primary">smpB</name>
    <name evidence="5" type="ordered locus">swp_1429</name>
</gene>
<evidence type="ECO:0000313" key="5">
    <source>
        <dbReference type="EMBL" id="ACJ28215.1"/>
    </source>
</evidence>
<keyword evidence="6" id="KW-1185">Reference proteome</keyword>
<evidence type="ECO:0000256" key="3">
    <source>
        <dbReference type="HAMAP-Rule" id="MF_00023"/>
    </source>
</evidence>
<dbReference type="InterPro" id="IPR000037">
    <property type="entry name" value="SsrA-bd_prot"/>
</dbReference>
<dbReference type="PANTHER" id="PTHR30308:SF2">
    <property type="entry name" value="SSRA-BINDING PROTEIN"/>
    <property type="match status" value="1"/>
</dbReference>
<dbReference type="InterPro" id="IPR023620">
    <property type="entry name" value="SmpB"/>
</dbReference>
<dbReference type="PANTHER" id="PTHR30308">
    <property type="entry name" value="TMRNA-BINDING COMPONENT OF TRANS-TRANSLATION TAGGING COMPLEX"/>
    <property type="match status" value="1"/>
</dbReference>
<dbReference type="EMBL" id="CP000472">
    <property type="protein sequence ID" value="ACJ28215.1"/>
    <property type="molecule type" value="Genomic_DNA"/>
</dbReference>
<accession>B8CKN9</accession>
<dbReference type="GO" id="GO:0005829">
    <property type="term" value="C:cytosol"/>
    <property type="evidence" value="ECO:0007669"/>
    <property type="project" value="TreeGrafter"/>
</dbReference>
<dbReference type="STRING" id="225849.swp_1429"/>
<keyword evidence="2 3" id="KW-0694">RNA-binding</keyword>
<dbReference type="AlphaFoldDB" id="B8CKN9"/>
<comment type="function">
    <text evidence="3">Required for rescue of stalled ribosomes mediated by trans-translation. Binds to transfer-messenger RNA (tmRNA), required for stable association of tmRNA with ribosomes. tmRNA and SmpB together mimic tRNA shape, replacing the anticodon stem-loop with SmpB. tmRNA is encoded by the ssrA gene; the 2 termini fold to resemble tRNA(Ala) and it encodes a 'tag peptide', a short internal open reading frame. During trans-translation Ala-aminoacylated tmRNA acts like a tRNA, entering the A-site of stalled ribosomes, displacing the stalled mRNA. The ribosome then switches to translate the ORF on the tmRNA; the nascent peptide is terminated with the 'tag peptide' encoded by the tmRNA and targeted for degradation. The ribosome is freed to recommence translation, which seems to be the essential function of trans-translation.</text>
</comment>
<dbReference type="HAMAP" id="MF_00023">
    <property type="entry name" value="SmpB"/>
    <property type="match status" value="1"/>
</dbReference>
<dbReference type="Proteomes" id="UP000000753">
    <property type="component" value="Chromosome"/>
</dbReference>
<evidence type="ECO:0000313" key="6">
    <source>
        <dbReference type="Proteomes" id="UP000000753"/>
    </source>
</evidence>
<feature type="region of interest" description="Disordered" evidence="4">
    <location>
        <begin position="168"/>
        <end position="198"/>
    </location>
</feature>
<feature type="compositionally biased region" description="Basic and acidic residues" evidence="4">
    <location>
        <begin position="169"/>
        <end position="190"/>
    </location>
</feature>
<dbReference type="GO" id="GO:0070929">
    <property type="term" value="P:trans-translation"/>
    <property type="evidence" value="ECO:0007669"/>
    <property type="project" value="UniProtKB-UniRule"/>
</dbReference>
<dbReference type="HOGENOM" id="CLU_108953_3_0_6"/>
<dbReference type="PROSITE" id="PS01317">
    <property type="entry name" value="SSRP"/>
    <property type="match status" value="1"/>
</dbReference>
<sequence length="198" mass="22588">MLKKQTNASRKSQISEYFGLANSKSVMPAYNSLPMAKKNAKNSKNSSASIARNKRATFDYKFEEKMEAGLSLMGWEVKSIRMGKVNLSESYVFLRDGEAFLFGCTIAPLNTASTHVVCDPLRSRKLLLKRKELDKLQGLVDRKGYSIVPISMYWQKGAWVKIEIGLGKGKKDHDKREDTKDREWQIEKSRTMKKAVQQ</sequence>
<organism evidence="5 6">
    <name type="scientific">Shewanella piezotolerans (strain WP3 / JCM 13877)</name>
    <dbReference type="NCBI Taxonomy" id="225849"/>
    <lineage>
        <taxon>Bacteria</taxon>
        <taxon>Pseudomonadati</taxon>
        <taxon>Pseudomonadota</taxon>
        <taxon>Gammaproteobacteria</taxon>
        <taxon>Alteromonadales</taxon>
        <taxon>Shewanellaceae</taxon>
        <taxon>Shewanella</taxon>
    </lineage>
</organism>
<dbReference type="Gene3D" id="2.40.280.10">
    <property type="match status" value="1"/>
</dbReference>
<dbReference type="GO" id="GO:0003723">
    <property type="term" value="F:RNA binding"/>
    <property type="evidence" value="ECO:0007669"/>
    <property type="project" value="UniProtKB-UniRule"/>
</dbReference>
<dbReference type="eggNOG" id="COG0691">
    <property type="taxonomic scope" value="Bacteria"/>
</dbReference>
<reference evidence="5 6" key="1">
    <citation type="journal article" date="2008" name="PLoS ONE">
        <title>Environmental adaptation: genomic analysis of the piezotolerant and psychrotolerant deep-sea iron reducing bacterium Shewanella piezotolerans WP3.</title>
        <authorList>
            <person name="Wang F."/>
            <person name="Wang J."/>
            <person name="Jian H."/>
            <person name="Zhang B."/>
            <person name="Li S."/>
            <person name="Wang F."/>
            <person name="Zeng X."/>
            <person name="Gao L."/>
            <person name="Bartlett D.H."/>
            <person name="Yu J."/>
            <person name="Hu S."/>
            <person name="Xiao X."/>
        </authorList>
    </citation>
    <scope>NUCLEOTIDE SEQUENCE [LARGE SCALE GENOMIC DNA]</scope>
    <source>
        <strain evidence="6">WP3 / JCM 13877</strain>
    </source>
</reference>
<evidence type="ECO:0000256" key="1">
    <source>
        <dbReference type="ARBA" id="ARBA00022490"/>
    </source>
</evidence>
<evidence type="ECO:0000256" key="2">
    <source>
        <dbReference type="ARBA" id="ARBA00022884"/>
    </source>
</evidence>